<accession>A7HNC7</accession>
<gene>
    <name evidence="2" type="ordered locus">Fnod_1567</name>
</gene>
<reference evidence="2 3" key="2">
    <citation type="journal article" date="2009" name="Proc. Natl. Acad. Sci. U.S.A.">
        <title>On the chimeric nature, thermophilic origin, and phylogenetic placement of the Thermotogales.</title>
        <authorList>
            <person name="Zhaxybayeva O."/>
            <person name="Swithers K.S."/>
            <person name="Lapierre P."/>
            <person name="Fournier G.P."/>
            <person name="Bickhart D.M."/>
            <person name="DeBoy R.T."/>
            <person name="Nelson K.E."/>
            <person name="Nesbo C.L."/>
            <person name="Doolittle W.F."/>
            <person name="Gogarten J.P."/>
            <person name="Noll K.M."/>
        </authorList>
    </citation>
    <scope>NUCLEOTIDE SEQUENCE [LARGE SCALE GENOMIC DNA]</scope>
    <source>
        <strain evidence="3">ATCC 35602 / DSM 5306 / Rt17-B1</strain>
    </source>
</reference>
<keyword evidence="1" id="KW-1133">Transmembrane helix</keyword>
<dbReference type="AlphaFoldDB" id="A7HNC7"/>
<keyword evidence="3" id="KW-1185">Reference proteome</keyword>
<dbReference type="Proteomes" id="UP000002415">
    <property type="component" value="Chromosome"/>
</dbReference>
<evidence type="ECO:0000256" key="1">
    <source>
        <dbReference type="SAM" id="Phobius"/>
    </source>
</evidence>
<evidence type="ECO:0000313" key="3">
    <source>
        <dbReference type="Proteomes" id="UP000002415"/>
    </source>
</evidence>
<protein>
    <submittedName>
        <fullName evidence="2">Uncharacterized protein</fullName>
    </submittedName>
</protein>
<dbReference type="HOGENOM" id="CLU_1141236_0_0_0"/>
<keyword evidence="1" id="KW-0812">Transmembrane</keyword>
<feature type="transmembrane region" description="Helical" evidence="1">
    <location>
        <begin position="12"/>
        <end position="32"/>
    </location>
</feature>
<dbReference type="KEGG" id="fno:Fnod_1567"/>
<keyword evidence="1" id="KW-0472">Membrane</keyword>
<evidence type="ECO:0000313" key="2">
    <source>
        <dbReference type="EMBL" id="ABS61410.1"/>
    </source>
</evidence>
<reference evidence="2 3" key="1">
    <citation type="submission" date="2007-07" db="EMBL/GenBank/DDBJ databases">
        <title>Complete sequence of Fervidobacterium nodosum Rt17-B1.</title>
        <authorList>
            <consortium name="US DOE Joint Genome Institute"/>
            <person name="Copeland A."/>
            <person name="Lucas S."/>
            <person name="Lapidus A."/>
            <person name="Barry K."/>
            <person name="Glavina del Rio T."/>
            <person name="Dalin E."/>
            <person name="Tice H."/>
            <person name="Pitluck S."/>
            <person name="Saunders E."/>
            <person name="Brettin T."/>
            <person name="Bruce D."/>
            <person name="Detter J.C."/>
            <person name="Han C."/>
            <person name="Schmutz J."/>
            <person name="Larimer F."/>
            <person name="Land M."/>
            <person name="Hauser L."/>
            <person name="Kyrpides N."/>
            <person name="Mikhailova N."/>
            <person name="Nelson K."/>
            <person name="Gogarten J.P."/>
            <person name="Noll K."/>
            <person name="Richardson P."/>
        </authorList>
    </citation>
    <scope>NUCLEOTIDE SEQUENCE [LARGE SCALE GENOMIC DNA]</scope>
    <source>
        <strain evidence="3">ATCC 35602 / DSM 5306 / Rt17-B1</strain>
    </source>
</reference>
<proteinExistence type="predicted"/>
<dbReference type="EMBL" id="CP000771">
    <property type="protein sequence ID" value="ABS61410.1"/>
    <property type="molecule type" value="Genomic_DNA"/>
</dbReference>
<name>A7HNC7_FERNB</name>
<feature type="transmembrane region" description="Helical" evidence="1">
    <location>
        <begin position="52"/>
        <end position="70"/>
    </location>
</feature>
<dbReference type="OrthoDB" id="45374at2"/>
<dbReference type="RefSeq" id="WP_011994714.1">
    <property type="nucleotide sequence ID" value="NC_009718.1"/>
</dbReference>
<organism evidence="2 3">
    <name type="scientific">Fervidobacterium nodosum (strain ATCC 35602 / DSM 5306 / Rt17-B1)</name>
    <dbReference type="NCBI Taxonomy" id="381764"/>
    <lineage>
        <taxon>Bacteria</taxon>
        <taxon>Thermotogati</taxon>
        <taxon>Thermotogota</taxon>
        <taxon>Thermotogae</taxon>
        <taxon>Thermotogales</taxon>
        <taxon>Fervidobacteriaceae</taxon>
        <taxon>Fervidobacterium</taxon>
    </lineage>
</organism>
<sequence>MHSDKYFFQKFPIGSVITLLVGIFLFLVNLSFVEQIKYLREYNYLVHFAKNSIAFVLIVYSIPFILMYFIKFPNKKKFEMNLEEVKKNFLDNIKSKDGKLIADFVSFRPWMNQEFYVKSVKGIPKIFIPIYLVSFTIKNDILYIIEAEVSINSKDYRISGYYLVHLSNIVSANLSQDRIFFPSLMGDAVAKVNFIEIIHSSGTIKIPIFEEELLSNYGNISPLREEYSLKVMTLLKYLNKELL</sequence>
<dbReference type="STRING" id="381764.Fnod_1567"/>